<accession>A0A4P6M8Y5</accession>
<gene>
    <name evidence="1" type="ORF">PMF13cell1_05644</name>
</gene>
<dbReference type="EMBL" id="CP035945">
    <property type="protein sequence ID" value="QBF00048.1"/>
    <property type="molecule type" value="Genomic_DNA"/>
</dbReference>
<proteinExistence type="predicted"/>
<organism evidence="1 2">
    <name type="scientific">Blautia producta</name>
    <dbReference type="NCBI Taxonomy" id="33035"/>
    <lineage>
        <taxon>Bacteria</taxon>
        <taxon>Bacillati</taxon>
        <taxon>Bacillota</taxon>
        <taxon>Clostridia</taxon>
        <taxon>Lachnospirales</taxon>
        <taxon>Lachnospiraceae</taxon>
        <taxon>Blautia</taxon>
    </lineage>
</organism>
<dbReference type="Proteomes" id="UP000289794">
    <property type="component" value="Chromosome"/>
</dbReference>
<evidence type="ECO:0000313" key="1">
    <source>
        <dbReference type="EMBL" id="QBF00048.1"/>
    </source>
</evidence>
<evidence type="ECO:0000313" key="2">
    <source>
        <dbReference type="Proteomes" id="UP000289794"/>
    </source>
</evidence>
<protein>
    <submittedName>
        <fullName evidence="1">Uncharacterized protein</fullName>
    </submittedName>
</protein>
<name>A0A4P6M8Y5_9FIRM</name>
<dbReference type="KEGG" id="bpro:PMF13cell1_05644"/>
<dbReference type="AlphaFoldDB" id="A0A4P6M8Y5"/>
<reference evidence="1 2" key="1">
    <citation type="submission" date="2019-01" db="EMBL/GenBank/DDBJ databases">
        <title>PMF-metabolizing Aryl O-demethylase.</title>
        <authorList>
            <person name="Kim M."/>
        </authorList>
    </citation>
    <scope>NUCLEOTIDE SEQUENCE [LARGE SCALE GENOMIC DNA]</scope>
    <source>
        <strain evidence="1 2">PMF1</strain>
    </source>
</reference>
<dbReference type="RefSeq" id="WP_130182920.1">
    <property type="nucleotide sequence ID" value="NZ_CP035945.1"/>
</dbReference>
<sequence length="119" mass="13721">MKNVKDQVFAALDAVFENVTDQYPKDWAELPAVQYTEEDNKVYEHTNEGECKSYVRYRVDIWHNRSTSQAALDTDKSLSALGLVRTACQDAPDPSGLKHKVMRYEAIIDIESDYVYWPN</sequence>